<dbReference type="Pfam" id="PF13649">
    <property type="entry name" value="Methyltransf_25"/>
    <property type="match status" value="1"/>
</dbReference>
<keyword evidence="4" id="KW-1185">Reference proteome</keyword>
<reference evidence="3 4" key="1">
    <citation type="submission" date="2021-05" db="EMBL/GenBank/DDBJ databases">
        <title>The draft genome of Geobacter pelophilus DSM 12255.</title>
        <authorList>
            <person name="Xu Z."/>
            <person name="Masuda Y."/>
            <person name="Itoh H."/>
            <person name="Senoo K."/>
        </authorList>
    </citation>
    <scope>NUCLEOTIDE SEQUENCE [LARGE SCALE GENOMIC DNA]</scope>
    <source>
        <strain evidence="3 4">DSM 12255</strain>
    </source>
</reference>
<dbReference type="PANTHER" id="PTHR48090">
    <property type="entry name" value="UNDECAPRENYL-PHOSPHATE 4-DEOXY-4-FORMAMIDO-L-ARABINOSE TRANSFERASE-RELATED"/>
    <property type="match status" value="1"/>
</dbReference>
<name>A0AAW4L5Q7_9BACT</name>
<dbReference type="InterPro" id="IPR050256">
    <property type="entry name" value="Glycosyltransferase_2"/>
</dbReference>
<evidence type="ECO:0000259" key="2">
    <source>
        <dbReference type="Pfam" id="PF13649"/>
    </source>
</evidence>
<dbReference type="RefSeq" id="WP_214173330.1">
    <property type="nucleotide sequence ID" value="NZ_JAHCVJ010000013.1"/>
</dbReference>
<comment type="caution">
    <text evidence="3">The sequence shown here is derived from an EMBL/GenBank/DDBJ whole genome shotgun (WGS) entry which is preliminary data.</text>
</comment>
<keyword evidence="3" id="KW-0808">Transferase</keyword>
<dbReference type="AlphaFoldDB" id="A0AAW4L5Q7"/>
<proteinExistence type="predicted"/>
<sequence length="470" mass="52798">MYQSSRVAHWDRLADRFSHCGLRSEYHRRLTELYREIIPADQAVLEIGCAKGELLASLSPARGVGVDFSEGMLRHARQLHPSLEFYLKDAQNLEGISGSFDYIICSDLVDDLWDVQEFLLAVHRLCTPETRIVFNFYSHLWNLPLRFAQQLGFAREMLPQNWLTVEDLIGLLNLSGFGTVSHRSEILLPLAVPGVTSLCNRGLAKFKPFSWFNLTHFIVARALPVRFDSTARPTVSVIVPTRNEAGNIVEVIERIPQLGAGTEIIFVEGGSSDGTYEVIEAEIASHSELKCRLMRQSGCGKGDAVRTGFEAAVGDILMILDADMTVAPESLEKFYMALVQGHGEFINGVRLVYPLNDRAMRFVNLIGNKFFSIAFTWLLGQTIKDTLCGTKALWKHSYEKLAANRSHFGDIDPFGDFDLLLGAARLNLKIVDLPVRYGERLYGETNISRWSHGLLLFRMLLAAARKLKFV</sequence>
<accession>A0AAW4L5Q7</accession>
<feature type="domain" description="Glycosyltransferase 2-like" evidence="1">
    <location>
        <begin position="236"/>
        <end position="366"/>
    </location>
</feature>
<dbReference type="CDD" id="cd02440">
    <property type="entry name" value="AdoMet_MTases"/>
    <property type="match status" value="1"/>
</dbReference>
<dbReference type="InterPro" id="IPR029063">
    <property type="entry name" value="SAM-dependent_MTases_sf"/>
</dbReference>
<gene>
    <name evidence="3" type="ORF">KI809_19795</name>
</gene>
<dbReference type="InterPro" id="IPR001173">
    <property type="entry name" value="Glyco_trans_2-like"/>
</dbReference>
<evidence type="ECO:0000313" key="4">
    <source>
        <dbReference type="Proteomes" id="UP000811899"/>
    </source>
</evidence>
<dbReference type="SUPFAM" id="SSF53335">
    <property type="entry name" value="S-adenosyl-L-methionine-dependent methyltransferases"/>
    <property type="match status" value="1"/>
</dbReference>
<evidence type="ECO:0000259" key="1">
    <source>
        <dbReference type="Pfam" id="PF00535"/>
    </source>
</evidence>
<dbReference type="Pfam" id="PF00535">
    <property type="entry name" value="Glycos_transf_2"/>
    <property type="match status" value="1"/>
</dbReference>
<dbReference type="InterPro" id="IPR041698">
    <property type="entry name" value="Methyltransf_25"/>
</dbReference>
<dbReference type="EC" id="2.4.-.-" evidence="3"/>
<protein>
    <submittedName>
        <fullName evidence="3">Glycosyltransferase</fullName>
        <ecNumber evidence="3">2.4.-.-</ecNumber>
    </submittedName>
</protein>
<dbReference type="CDD" id="cd04179">
    <property type="entry name" value="DPM_DPG-synthase_like"/>
    <property type="match status" value="1"/>
</dbReference>
<keyword evidence="3" id="KW-0328">Glycosyltransferase</keyword>
<organism evidence="3 4">
    <name type="scientific">Geoanaerobacter pelophilus</name>
    <dbReference type="NCBI Taxonomy" id="60036"/>
    <lineage>
        <taxon>Bacteria</taxon>
        <taxon>Pseudomonadati</taxon>
        <taxon>Thermodesulfobacteriota</taxon>
        <taxon>Desulfuromonadia</taxon>
        <taxon>Geobacterales</taxon>
        <taxon>Geobacteraceae</taxon>
        <taxon>Geoanaerobacter</taxon>
    </lineage>
</organism>
<dbReference type="GO" id="GO:0016757">
    <property type="term" value="F:glycosyltransferase activity"/>
    <property type="evidence" value="ECO:0007669"/>
    <property type="project" value="UniProtKB-KW"/>
</dbReference>
<feature type="domain" description="Methyltransferase" evidence="2">
    <location>
        <begin position="44"/>
        <end position="128"/>
    </location>
</feature>
<dbReference type="Gene3D" id="3.90.550.10">
    <property type="entry name" value="Spore Coat Polysaccharide Biosynthesis Protein SpsA, Chain A"/>
    <property type="match status" value="1"/>
</dbReference>
<evidence type="ECO:0000313" key="3">
    <source>
        <dbReference type="EMBL" id="MBT0666559.1"/>
    </source>
</evidence>
<dbReference type="InterPro" id="IPR029044">
    <property type="entry name" value="Nucleotide-diphossugar_trans"/>
</dbReference>
<dbReference type="EMBL" id="JAHCVJ010000013">
    <property type="protein sequence ID" value="MBT0666559.1"/>
    <property type="molecule type" value="Genomic_DNA"/>
</dbReference>
<dbReference type="SUPFAM" id="SSF53448">
    <property type="entry name" value="Nucleotide-diphospho-sugar transferases"/>
    <property type="match status" value="1"/>
</dbReference>
<dbReference type="Proteomes" id="UP000811899">
    <property type="component" value="Unassembled WGS sequence"/>
</dbReference>
<dbReference type="PANTHER" id="PTHR48090:SF7">
    <property type="entry name" value="RFBJ PROTEIN"/>
    <property type="match status" value="1"/>
</dbReference>
<dbReference type="Gene3D" id="3.40.50.150">
    <property type="entry name" value="Vaccinia Virus protein VP39"/>
    <property type="match status" value="1"/>
</dbReference>